<name>A0A5B7DX44_PORTR</name>
<sequence length="60" mass="6639">MTLGSGGEEPEAEEKVIGGHGSDTWEECSPQRKVWCLNSDEVTFFHYILSQGKHSVLKAC</sequence>
<dbReference type="Proteomes" id="UP000324222">
    <property type="component" value="Unassembled WGS sequence"/>
</dbReference>
<dbReference type="EMBL" id="VSRR010001579">
    <property type="protein sequence ID" value="MPC26271.1"/>
    <property type="molecule type" value="Genomic_DNA"/>
</dbReference>
<reference evidence="2 3" key="1">
    <citation type="submission" date="2019-05" db="EMBL/GenBank/DDBJ databases">
        <title>Another draft genome of Portunus trituberculatus and its Hox gene families provides insights of decapod evolution.</title>
        <authorList>
            <person name="Jeong J.-H."/>
            <person name="Song I."/>
            <person name="Kim S."/>
            <person name="Choi T."/>
            <person name="Kim D."/>
            <person name="Ryu S."/>
            <person name="Kim W."/>
        </authorList>
    </citation>
    <scope>NUCLEOTIDE SEQUENCE [LARGE SCALE GENOMIC DNA]</scope>
    <source>
        <tissue evidence="2">Muscle</tissue>
    </source>
</reference>
<keyword evidence="3" id="KW-1185">Reference proteome</keyword>
<feature type="region of interest" description="Disordered" evidence="1">
    <location>
        <begin position="1"/>
        <end position="26"/>
    </location>
</feature>
<gene>
    <name evidence="2" type="ORF">E2C01_019407</name>
</gene>
<proteinExistence type="predicted"/>
<protein>
    <submittedName>
        <fullName evidence="2">Uncharacterized protein</fullName>
    </submittedName>
</protein>
<evidence type="ECO:0000256" key="1">
    <source>
        <dbReference type="SAM" id="MobiDB-lite"/>
    </source>
</evidence>
<comment type="caution">
    <text evidence="2">The sequence shown here is derived from an EMBL/GenBank/DDBJ whole genome shotgun (WGS) entry which is preliminary data.</text>
</comment>
<evidence type="ECO:0000313" key="3">
    <source>
        <dbReference type="Proteomes" id="UP000324222"/>
    </source>
</evidence>
<evidence type="ECO:0000313" key="2">
    <source>
        <dbReference type="EMBL" id="MPC26271.1"/>
    </source>
</evidence>
<accession>A0A5B7DX44</accession>
<dbReference type="AlphaFoldDB" id="A0A5B7DX44"/>
<organism evidence="2 3">
    <name type="scientific">Portunus trituberculatus</name>
    <name type="common">Swimming crab</name>
    <name type="synonym">Neptunus trituberculatus</name>
    <dbReference type="NCBI Taxonomy" id="210409"/>
    <lineage>
        <taxon>Eukaryota</taxon>
        <taxon>Metazoa</taxon>
        <taxon>Ecdysozoa</taxon>
        <taxon>Arthropoda</taxon>
        <taxon>Crustacea</taxon>
        <taxon>Multicrustacea</taxon>
        <taxon>Malacostraca</taxon>
        <taxon>Eumalacostraca</taxon>
        <taxon>Eucarida</taxon>
        <taxon>Decapoda</taxon>
        <taxon>Pleocyemata</taxon>
        <taxon>Brachyura</taxon>
        <taxon>Eubrachyura</taxon>
        <taxon>Portunoidea</taxon>
        <taxon>Portunidae</taxon>
        <taxon>Portuninae</taxon>
        <taxon>Portunus</taxon>
    </lineage>
</organism>